<reference evidence="2 3" key="1">
    <citation type="journal article" date="2023" name="Plants (Basel)">
        <title>Bridging the Gap: Combining Genomics and Transcriptomics Approaches to Understand Stylosanthes scabra, an Orphan Legume from the Brazilian Caatinga.</title>
        <authorList>
            <person name="Ferreira-Neto J.R.C."/>
            <person name="da Silva M.D."/>
            <person name="Binneck E."/>
            <person name="de Melo N.F."/>
            <person name="da Silva R.H."/>
            <person name="de Melo A.L.T.M."/>
            <person name="Pandolfi V."/>
            <person name="Bustamante F.O."/>
            <person name="Brasileiro-Vidal A.C."/>
            <person name="Benko-Iseppon A.M."/>
        </authorList>
    </citation>
    <scope>NUCLEOTIDE SEQUENCE [LARGE SCALE GENOMIC DNA]</scope>
    <source>
        <tissue evidence="2">Leaves</tissue>
    </source>
</reference>
<accession>A0ABU6VCG2</accession>
<protein>
    <submittedName>
        <fullName evidence="2">Uncharacterized protein</fullName>
    </submittedName>
</protein>
<organism evidence="2 3">
    <name type="scientific">Stylosanthes scabra</name>
    <dbReference type="NCBI Taxonomy" id="79078"/>
    <lineage>
        <taxon>Eukaryota</taxon>
        <taxon>Viridiplantae</taxon>
        <taxon>Streptophyta</taxon>
        <taxon>Embryophyta</taxon>
        <taxon>Tracheophyta</taxon>
        <taxon>Spermatophyta</taxon>
        <taxon>Magnoliopsida</taxon>
        <taxon>eudicotyledons</taxon>
        <taxon>Gunneridae</taxon>
        <taxon>Pentapetalae</taxon>
        <taxon>rosids</taxon>
        <taxon>fabids</taxon>
        <taxon>Fabales</taxon>
        <taxon>Fabaceae</taxon>
        <taxon>Papilionoideae</taxon>
        <taxon>50 kb inversion clade</taxon>
        <taxon>dalbergioids sensu lato</taxon>
        <taxon>Dalbergieae</taxon>
        <taxon>Pterocarpus clade</taxon>
        <taxon>Stylosanthes</taxon>
    </lineage>
</organism>
<keyword evidence="3" id="KW-1185">Reference proteome</keyword>
<evidence type="ECO:0000256" key="1">
    <source>
        <dbReference type="SAM" id="MobiDB-lite"/>
    </source>
</evidence>
<comment type="caution">
    <text evidence="2">The sequence shown here is derived from an EMBL/GenBank/DDBJ whole genome shotgun (WGS) entry which is preliminary data.</text>
</comment>
<evidence type="ECO:0000313" key="3">
    <source>
        <dbReference type="Proteomes" id="UP001341840"/>
    </source>
</evidence>
<feature type="compositionally biased region" description="Low complexity" evidence="1">
    <location>
        <begin position="28"/>
        <end position="41"/>
    </location>
</feature>
<dbReference type="EMBL" id="JASCZI010151130">
    <property type="protein sequence ID" value="MED6169928.1"/>
    <property type="molecule type" value="Genomic_DNA"/>
</dbReference>
<dbReference type="Proteomes" id="UP001341840">
    <property type="component" value="Unassembled WGS sequence"/>
</dbReference>
<feature type="region of interest" description="Disordered" evidence="1">
    <location>
        <begin position="19"/>
        <end position="47"/>
    </location>
</feature>
<gene>
    <name evidence="2" type="ORF">PIB30_025832</name>
</gene>
<sequence length="123" mass="14112">MNPQRQCFIPNSPHRRLVASSSFQPRLTRPSPYPYTTTRPSSCRRFPPELMPSSTLSYVNEMARLASSSTPLLIHRQEEIMEVSRVDGTRALIDKLNKPIVKSRFVNLFDLNNDPTLNLELNL</sequence>
<evidence type="ECO:0000313" key="2">
    <source>
        <dbReference type="EMBL" id="MED6169928.1"/>
    </source>
</evidence>
<proteinExistence type="predicted"/>
<name>A0ABU6VCG2_9FABA</name>